<comment type="caution">
    <text evidence="2">The sequence shown here is derived from an EMBL/GenBank/DDBJ whole genome shotgun (WGS) entry which is preliminary data.</text>
</comment>
<dbReference type="InterPro" id="IPR015897">
    <property type="entry name" value="CHK_kinase-like"/>
</dbReference>
<dbReference type="SMART" id="SM00587">
    <property type="entry name" value="CHK"/>
    <property type="match status" value="1"/>
</dbReference>
<evidence type="ECO:0000313" key="2">
    <source>
        <dbReference type="EMBL" id="CAL4091439.1"/>
    </source>
</evidence>
<dbReference type="Proteomes" id="UP001497623">
    <property type="component" value="Unassembled WGS sequence"/>
</dbReference>
<accession>A0AAV2QNV5</accession>
<dbReference type="InterPro" id="IPR011009">
    <property type="entry name" value="Kinase-like_dom_sf"/>
</dbReference>
<proteinExistence type="predicted"/>
<reference evidence="2 3" key="1">
    <citation type="submission" date="2024-05" db="EMBL/GenBank/DDBJ databases">
        <authorList>
            <person name="Wallberg A."/>
        </authorList>
    </citation>
    <scope>NUCLEOTIDE SEQUENCE [LARGE SCALE GENOMIC DNA]</scope>
</reference>
<protein>
    <recommendedName>
        <fullName evidence="1">CHK kinase-like domain-containing protein</fullName>
    </recommendedName>
</protein>
<dbReference type="PANTHER" id="PTHR11012">
    <property type="entry name" value="PROTEIN KINASE-LIKE DOMAIN-CONTAINING"/>
    <property type="match status" value="1"/>
</dbReference>
<dbReference type="PANTHER" id="PTHR11012:SF30">
    <property type="entry name" value="PROTEIN KINASE-LIKE DOMAIN-CONTAINING"/>
    <property type="match status" value="1"/>
</dbReference>
<dbReference type="Pfam" id="PF02958">
    <property type="entry name" value="EcKL"/>
    <property type="match status" value="1"/>
</dbReference>
<dbReference type="EMBL" id="CAXKWB010008550">
    <property type="protein sequence ID" value="CAL4091439.1"/>
    <property type="molecule type" value="Genomic_DNA"/>
</dbReference>
<sequence length="426" mass="49296">SKSVKVTKKEALNIITNENVSAALTKDKGNDVKLLSYEVEDFTKPGDNYAGVVTRVYVTYTHGGTTDKVSYIVKVNPKRNMPSYETFLHQRFLREGHYFTVFLPEMNQLLEKFNHPALRLSKGYFLSLESCNEILFLEDLRLKGFKMRNRKIGFDKAHGLLVMNELGRLHAASLLKEKYIGADSFEKYGVLNDYVKELMDDPKQSVTIKAWFSGQLDTAIKMLEKVPGYSAVVAWLRDLQPRCLEVYYDLLQPTDKFRVIIHGDCWSNNIMFRYDEENNPVEAMLVDLQMIKQTSPALDLHYFLYSSFNGFERVKYFDKFLSAYYNAFSNTLKAGEIDPPFTLKELHEEFQRTQLFGCLTCLFLVPVVLADEKDIIDVEKVSEEKLHIYRKERQATLLDMASREGSLLKARFLETFDEMLEHGIIS</sequence>
<dbReference type="AlphaFoldDB" id="A0AAV2QNV5"/>
<feature type="domain" description="CHK kinase-like" evidence="1">
    <location>
        <begin position="135"/>
        <end position="334"/>
    </location>
</feature>
<keyword evidence="3" id="KW-1185">Reference proteome</keyword>
<dbReference type="SUPFAM" id="SSF56112">
    <property type="entry name" value="Protein kinase-like (PK-like)"/>
    <property type="match status" value="1"/>
</dbReference>
<name>A0AAV2QNV5_MEGNR</name>
<feature type="non-terminal residue" evidence="2">
    <location>
        <position position="1"/>
    </location>
</feature>
<evidence type="ECO:0000313" key="3">
    <source>
        <dbReference type="Proteomes" id="UP001497623"/>
    </source>
</evidence>
<gene>
    <name evidence="2" type="ORF">MNOR_LOCUS14341</name>
</gene>
<dbReference type="InterPro" id="IPR004119">
    <property type="entry name" value="EcKL"/>
</dbReference>
<evidence type="ECO:0000259" key="1">
    <source>
        <dbReference type="SMART" id="SM00587"/>
    </source>
</evidence>
<organism evidence="2 3">
    <name type="scientific">Meganyctiphanes norvegica</name>
    <name type="common">Northern krill</name>
    <name type="synonym">Thysanopoda norvegica</name>
    <dbReference type="NCBI Taxonomy" id="48144"/>
    <lineage>
        <taxon>Eukaryota</taxon>
        <taxon>Metazoa</taxon>
        <taxon>Ecdysozoa</taxon>
        <taxon>Arthropoda</taxon>
        <taxon>Crustacea</taxon>
        <taxon>Multicrustacea</taxon>
        <taxon>Malacostraca</taxon>
        <taxon>Eumalacostraca</taxon>
        <taxon>Eucarida</taxon>
        <taxon>Euphausiacea</taxon>
        <taxon>Euphausiidae</taxon>
        <taxon>Meganyctiphanes</taxon>
    </lineage>
</organism>
<dbReference type="Gene3D" id="3.90.1200.10">
    <property type="match status" value="1"/>
</dbReference>